<feature type="transmembrane region" description="Helical" evidence="2">
    <location>
        <begin position="127"/>
        <end position="145"/>
    </location>
</feature>
<dbReference type="EMBL" id="FNNF01000043">
    <property type="protein sequence ID" value="SDW73912.1"/>
    <property type="molecule type" value="Genomic_DNA"/>
</dbReference>
<reference evidence="3 4" key="1">
    <citation type="submission" date="2016-10" db="EMBL/GenBank/DDBJ databases">
        <authorList>
            <person name="de Groot N.N."/>
        </authorList>
    </citation>
    <scope>NUCLEOTIDE SEQUENCE [LARGE SCALE GENOMIC DNA]</scope>
    <source>
        <strain evidence="3 4">S3b</strain>
    </source>
</reference>
<dbReference type="eggNOG" id="COG0201">
    <property type="taxonomic scope" value="Bacteria"/>
</dbReference>
<evidence type="ECO:0000256" key="2">
    <source>
        <dbReference type="SAM" id="Phobius"/>
    </source>
</evidence>
<dbReference type="GO" id="GO:0016020">
    <property type="term" value="C:membrane"/>
    <property type="evidence" value="ECO:0007669"/>
    <property type="project" value="InterPro"/>
</dbReference>
<keyword evidence="2" id="KW-0472">Membrane</keyword>
<sequence>MKKRIIISLLIATIYILGKNIPVAFVIADSHQLNLLNMKSIVESMIGDDGGNASIFLLGLSPWMNAMILARIIGFFMDEKSNKVAPHRMRIITNTLMIGFTLIQAISKVRTMKFDSSALNSYGRLGLSLFVICEIFAGSLFLVWLVEKNMKLGIGGPSLIILINIIINISMVIGKYSSHTFNHVGIMAYVIVFFYILMTVAVTIILTQSEVRIPVYKSSIHNEYASSNYLLFKLNPLGTLPSMYIVSIYALLISLFHTFHELYKENKILSMLVKYCDIEHLSGVLFFISLFFLFSIILSFIIVDPKDIADNLLKNGDCIENVRPGKQTKNYLNMVLLVLTVISNIIIMIIMVTPLLVGFSFKGKTDLFSMPLTFMILTSIVLNVKEEFDTRLLGNIYEKRLIHLERGEK</sequence>
<dbReference type="GO" id="GO:0015031">
    <property type="term" value="P:protein transport"/>
    <property type="evidence" value="ECO:0007669"/>
    <property type="project" value="InterPro"/>
</dbReference>
<comment type="similarity">
    <text evidence="1">Belongs to the SecY/SEC61-alpha family.</text>
</comment>
<dbReference type="OrthoDB" id="2055747at2"/>
<dbReference type="Proteomes" id="UP000182429">
    <property type="component" value="Unassembled WGS sequence"/>
</dbReference>
<feature type="transmembrane region" description="Helical" evidence="2">
    <location>
        <begin position="331"/>
        <end position="361"/>
    </location>
</feature>
<feature type="transmembrane region" description="Helical" evidence="2">
    <location>
        <begin position="152"/>
        <end position="174"/>
    </location>
</feature>
<gene>
    <name evidence="3" type="ORF">SAMN04487759_1432</name>
</gene>
<keyword evidence="2" id="KW-1133">Transmembrane helix</keyword>
<evidence type="ECO:0000256" key="1">
    <source>
        <dbReference type="RuleBase" id="RU004349"/>
    </source>
</evidence>
<dbReference type="RefSeq" id="WP_074687250.1">
    <property type="nucleotide sequence ID" value="NZ_FNNF01000043.1"/>
</dbReference>
<dbReference type="Gene3D" id="1.10.3370.10">
    <property type="entry name" value="SecY subunit domain"/>
    <property type="match status" value="1"/>
</dbReference>
<keyword evidence="2" id="KW-0812">Transmembrane</keyword>
<dbReference type="AlphaFoldDB" id="A0A1H2VZR9"/>
<feature type="transmembrane region" description="Helical" evidence="2">
    <location>
        <begin position="52"/>
        <end position="77"/>
    </location>
</feature>
<dbReference type="PRINTS" id="PR00303">
    <property type="entry name" value="SECYTRNLCASE"/>
</dbReference>
<evidence type="ECO:0000313" key="3">
    <source>
        <dbReference type="EMBL" id="SDW73912.1"/>
    </source>
</evidence>
<feature type="transmembrane region" description="Helical" evidence="2">
    <location>
        <begin position="280"/>
        <end position="303"/>
    </location>
</feature>
<protein>
    <submittedName>
        <fullName evidence="3">Preprotein translocase subunit SecY</fullName>
    </submittedName>
</protein>
<evidence type="ECO:0000313" key="4">
    <source>
        <dbReference type="Proteomes" id="UP000182429"/>
    </source>
</evidence>
<proteinExistence type="inferred from homology"/>
<dbReference type="Pfam" id="PF00344">
    <property type="entry name" value="SecY"/>
    <property type="match status" value="1"/>
</dbReference>
<feature type="transmembrane region" description="Helical" evidence="2">
    <location>
        <begin position="89"/>
        <end position="107"/>
    </location>
</feature>
<accession>A0A1H2VZR9</accession>
<dbReference type="PANTHER" id="PTHR10906">
    <property type="entry name" value="SECY/SEC61-ALPHA FAMILY MEMBER"/>
    <property type="match status" value="1"/>
</dbReference>
<dbReference type="InterPro" id="IPR002208">
    <property type="entry name" value="SecY/SEC61-alpha"/>
</dbReference>
<feature type="transmembrane region" description="Helical" evidence="2">
    <location>
        <begin position="367"/>
        <end position="384"/>
    </location>
</feature>
<dbReference type="InterPro" id="IPR023201">
    <property type="entry name" value="SecY_dom_sf"/>
</dbReference>
<dbReference type="SUPFAM" id="SSF103491">
    <property type="entry name" value="Preprotein translocase SecY subunit"/>
    <property type="match status" value="1"/>
</dbReference>
<feature type="transmembrane region" description="Helical" evidence="2">
    <location>
        <begin position="186"/>
        <end position="207"/>
    </location>
</feature>
<name>A0A1H2VZR9_9FIRM</name>
<organism evidence="3 4">
    <name type="scientific">Kandleria vitulina</name>
    <dbReference type="NCBI Taxonomy" id="1630"/>
    <lineage>
        <taxon>Bacteria</taxon>
        <taxon>Bacillati</taxon>
        <taxon>Bacillota</taxon>
        <taxon>Erysipelotrichia</taxon>
        <taxon>Erysipelotrichales</taxon>
        <taxon>Coprobacillaceae</taxon>
        <taxon>Kandleria</taxon>
    </lineage>
</organism>
<feature type="transmembrane region" description="Helical" evidence="2">
    <location>
        <begin position="242"/>
        <end position="260"/>
    </location>
</feature>
<dbReference type="PIRSF" id="PIRSF004557">
    <property type="entry name" value="SecY"/>
    <property type="match status" value="1"/>
</dbReference>